<dbReference type="InterPro" id="IPR051791">
    <property type="entry name" value="Pra-immunoreactive"/>
</dbReference>
<feature type="region of interest" description="Disordered" evidence="1">
    <location>
        <begin position="1"/>
        <end position="25"/>
    </location>
</feature>
<keyword evidence="2" id="KW-1133">Transmembrane helix</keyword>
<evidence type="ECO:0000313" key="3">
    <source>
        <dbReference type="EMBL" id="BDZ46803.1"/>
    </source>
</evidence>
<dbReference type="RefSeq" id="WP_286276800.1">
    <property type="nucleotide sequence ID" value="NZ_AP027731.1"/>
</dbReference>
<organism evidence="3 4">
    <name type="scientific">Naasia aerilata</name>
    <dbReference type="NCBI Taxonomy" id="1162966"/>
    <lineage>
        <taxon>Bacteria</taxon>
        <taxon>Bacillati</taxon>
        <taxon>Actinomycetota</taxon>
        <taxon>Actinomycetes</taxon>
        <taxon>Micrococcales</taxon>
        <taxon>Microbacteriaceae</taxon>
        <taxon>Naasia</taxon>
    </lineage>
</organism>
<feature type="transmembrane region" description="Helical" evidence="2">
    <location>
        <begin position="34"/>
        <end position="54"/>
    </location>
</feature>
<name>A0ABN6XRK6_9MICO</name>
<gene>
    <name evidence="3" type="ORF">GCM10025866_27120</name>
</gene>
<protein>
    <submittedName>
        <fullName evidence="3">RDD family protein</fullName>
    </submittedName>
</protein>
<dbReference type="InterPro" id="IPR016795">
    <property type="entry name" value="UCP021697"/>
</dbReference>
<dbReference type="PANTHER" id="PTHR36115:SF6">
    <property type="entry name" value="PROLINE-RICH ANTIGEN HOMOLOG"/>
    <property type="match status" value="1"/>
</dbReference>
<proteinExistence type="predicted"/>
<evidence type="ECO:0000256" key="1">
    <source>
        <dbReference type="SAM" id="MobiDB-lite"/>
    </source>
</evidence>
<dbReference type="EMBL" id="AP027731">
    <property type="protein sequence ID" value="BDZ46803.1"/>
    <property type="molecule type" value="Genomic_DNA"/>
</dbReference>
<evidence type="ECO:0000256" key="2">
    <source>
        <dbReference type="SAM" id="Phobius"/>
    </source>
</evidence>
<keyword evidence="2" id="KW-0472">Membrane</keyword>
<sequence length="135" mass="14689">MPDAPASPAGRWPGDRLGRQQSGPGSIARPGVRIAAIAVDFALCFAIYTAFFYGSSWASLAIFVVEQVLFLVAFGGSIGHLIFRMRVVTLQNRWAGVWRPVLRTVLLALLIPAVIWDADQRGLHDVFAGTVLVRV</sequence>
<accession>A0ABN6XRK6</accession>
<feature type="transmembrane region" description="Helical" evidence="2">
    <location>
        <begin position="60"/>
        <end position="83"/>
    </location>
</feature>
<feature type="transmembrane region" description="Helical" evidence="2">
    <location>
        <begin position="95"/>
        <end position="116"/>
    </location>
</feature>
<reference evidence="4" key="1">
    <citation type="journal article" date="2019" name="Int. J. Syst. Evol. Microbiol.">
        <title>The Global Catalogue of Microorganisms (GCM) 10K type strain sequencing project: providing services to taxonomists for standard genome sequencing and annotation.</title>
        <authorList>
            <consortium name="The Broad Institute Genomics Platform"/>
            <consortium name="The Broad Institute Genome Sequencing Center for Infectious Disease"/>
            <person name="Wu L."/>
            <person name="Ma J."/>
        </authorList>
    </citation>
    <scope>NUCLEOTIDE SEQUENCE [LARGE SCALE GENOMIC DNA]</scope>
    <source>
        <strain evidence="4">NBRC 108725</strain>
    </source>
</reference>
<dbReference type="PIRSF" id="PIRSF021697">
    <property type="entry name" value="UCP021697"/>
    <property type="match status" value="1"/>
</dbReference>
<evidence type="ECO:0000313" key="4">
    <source>
        <dbReference type="Proteomes" id="UP001321498"/>
    </source>
</evidence>
<keyword evidence="2" id="KW-0812">Transmembrane</keyword>
<dbReference type="Proteomes" id="UP001321498">
    <property type="component" value="Chromosome"/>
</dbReference>
<dbReference type="PANTHER" id="PTHR36115">
    <property type="entry name" value="PROLINE-RICH ANTIGEN HOMOLOG-RELATED"/>
    <property type="match status" value="1"/>
</dbReference>
<keyword evidence="4" id="KW-1185">Reference proteome</keyword>